<name>A0ABN1NRG0_9ACTN</name>
<keyword evidence="1" id="KW-0732">Signal</keyword>
<evidence type="ECO:0000256" key="1">
    <source>
        <dbReference type="SAM" id="SignalP"/>
    </source>
</evidence>
<feature type="chain" id="PRO_5046887055" evidence="1">
    <location>
        <begin position="30"/>
        <end position="222"/>
    </location>
</feature>
<comment type="caution">
    <text evidence="2">The sequence shown here is derived from an EMBL/GenBank/DDBJ whole genome shotgun (WGS) entry which is preliminary data.</text>
</comment>
<sequence>MTMATTTKLIVAAAAAVGAYAGLSAYVTAEPARPITRPVAVQARTAPAAVAAPATARLEAAAPGTAASGATVPGAAASGTAGRGATVSGTAGLGAAASGAAAPATVGVGAVAPGAVGPGAAVLGKVSVTRMPDRAACDPAYLARSVLDPKPGSTLLYRWRLARWNPAERRWASYLTEHAGFGGVRRTVEWDARIPGNPGWYRVELTVKGGETIRSARFRASC</sequence>
<proteinExistence type="predicted"/>
<evidence type="ECO:0000313" key="2">
    <source>
        <dbReference type="EMBL" id="GAA0915261.1"/>
    </source>
</evidence>
<dbReference type="RefSeq" id="WP_343948437.1">
    <property type="nucleotide sequence ID" value="NZ_BAAAHQ010000002.1"/>
</dbReference>
<gene>
    <name evidence="2" type="ORF">GCM10009560_09420</name>
</gene>
<reference evidence="2 3" key="1">
    <citation type="journal article" date="2019" name="Int. J. Syst. Evol. Microbiol.">
        <title>The Global Catalogue of Microorganisms (GCM) 10K type strain sequencing project: providing services to taxonomists for standard genome sequencing and annotation.</title>
        <authorList>
            <consortium name="The Broad Institute Genomics Platform"/>
            <consortium name="The Broad Institute Genome Sequencing Center for Infectious Disease"/>
            <person name="Wu L."/>
            <person name="Ma J."/>
        </authorList>
    </citation>
    <scope>NUCLEOTIDE SEQUENCE [LARGE SCALE GENOMIC DNA]</scope>
    <source>
        <strain evidence="2 3">JCM 11136</strain>
    </source>
</reference>
<feature type="signal peptide" evidence="1">
    <location>
        <begin position="1"/>
        <end position="29"/>
    </location>
</feature>
<keyword evidence="3" id="KW-1185">Reference proteome</keyword>
<accession>A0ABN1NRG0</accession>
<protein>
    <submittedName>
        <fullName evidence="2">Uncharacterized protein</fullName>
    </submittedName>
</protein>
<evidence type="ECO:0000313" key="3">
    <source>
        <dbReference type="Proteomes" id="UP001501578"/>
    </source>
</evidence>
<dbReference type="EMBL" id="BAAAHQ010000002">
    <property type="protein sequence ID" value="GAA0915261.1"/>
    <property type="molecule type" value="Genomic_DNA"/>
</dbReference>
<organism evidence="2 3">
    <name type="scientific">Nonomuraea longicatena</name>
    <dbReference type="NCBI Taxonomy" id="83682"/>
    <lineage>
        <taxon>Bacteria</taxon>
        <taxon>Bacillati</taxon>
        <taxon>Actinomycetota</taxon>
        <taxon>Actinomycetes</taxon>
        <taxon>Streptosporangiales</taxon>
        <taxon>Streptosporangiaceae</taxon>
        <taxon>Nonomuraea</taxon>
    </lineage>
</organism>
<dbReference type="Proteomes" id="UP001501578">
    <property type="component" value="Unassembled WGS sequence"/>
</dbReference>